<dbReference type="Gene3D" id="3.40.190.10">
    <property type="entry name" value="Periplasmic binding protein-like II"/>
    <property type="match status" value="2"/>
</dbReference>
<dbReference type="AlphaFoldDB" id="A0A212KGD8"/>
<evidence type="ECO:0000313" key="2">
    <source>
        <dbReference type="EMBL" id="SBW10701.1"/>
    </source>
</evidence>
<protein>
    <submittedName>
        <fullName evidence="2">Iron ABC transporter substrate-binding protein</fullName>
    </submittedName>
</protein>
<dbReference type="InterPro" id="IPR026045">
    <property type="entry name" value="Ferric-bd"/>
</dbReference>
<organism evidence="2">
    <name type="scientific">uncultured Eubacteriales bacterium</name>
    <dbReference type="NCBI Taxonomy" id="172733"/>
    <lineage>
        <taxon>Bacteria</taxon>
        <taxon>Bacillati</taxon>
        <taxon>Bacillota</taxon>
        <taxon>Clostridia</taxon>
        <taxon>Eubacteriales</taxon>
        <taxon>environmental samples</taxon>
    </lineage>
</organism>
<sequence length="342" mass="37615">MGKKALSILVVIALGLQLSGCTTVERQPPLGYAPEEGQRLVIYTSHKEEVWGPIVKEFEERTGIWVDVVSGGTNELLERIAQEGDRPQADVMFGGGVESLESYRESLTPYTCAESESLQEQFRASDDLWTPFSSLPVVLIYNTKLVSAQAVTCWEDLLLPKFRGKIAVADPSVSGSSFTGVVTLLYALGMSQEELRRFASNVDGQQLDNSGAVLTSVANGTDWVGVTLEETALKRIAAGDDIALVYPTDGTSSVPDGSALVHGAPHEENAKRFLDFTVSRDVQQMLAERFYRRSVRLDVEPIRGLNDLEKISLVDYDVGWVSQNRDAILMNWAFYLGSEEEP</sequence>
<dbReference type="PANTHER" id="PTHR30006">
    <property type="entry name" value="THIAMINE-BINDING PERIPLASMIC PROTEIN-RELATED"/>
    <property type="match status" value="1"/>
</dbReference>
<dbReference type="CDD" id="cd13546">
    <property type="entry name" value="PBP2_BitB"/>
    <property type="match status" value="1"/>
</dbReference>
<name>A0A212KGD8_9FIRM</name>
<accession>A0A212KGD8</accession>
<gene>
    <name evidence="2" type="ORF">KL86CLO1_13002</name>
</gene>
<keyword evidence="1" id="KW-0732">Signal</keyword>
<dbReference type="PANTHER" id="PTHR30006:SF24">
    <property type="entry name" value="SLL0237 PROTEIN"/>
    <property type="match status" value="1"/>
</dbReference>
<dbReference type="PIRSF" id="PIRSF002825">
    <property type="entry name" value="CfbpA"/>
    <property type="match status" value="1"/>
</dbReference>
<dbReference type="EMBL" id="FLUN01000001">
    <property type="protein sequence ID" value="SBW10701.1"/>
    <property type="molecule type" value="Genomic_DNA"/>
</dbReference>
<reference evidence="2" key="1">
    <citation type="submission" date="2016-04" db="EMBL/GenBank/DDBJ databases">
        <authorList>
            <person name="Evans L.H."/>
            <person name="Alamgir A."/>
            <person name="Owens N."/>
            <person name="Weber N.D."/>
            <person name="Virtaneva K."/>
            <person name="Barbian K."/>
            <person name="Babar A."/>
            <person name="Rosenke K."/>
        </authorList>
    </citation>
    <scope>NUCLEOTIDE SEQUENCE</scope>
    <source>
        <strain evidence="2">86</strain>
    </source>
</reference>
<dbReference type="Pfam" id="PF13343">
    <property type="entry name" value="SBP_bac_6"/>
    <property type="match status" value="1"/>
</dbReference>
<proteinExistence type="predicted"/>
<evidence type="ECO:0000256" key="1">
    <source>
        <dbReference type="ARBA" id="ARBA00022729"/>
    </source>
</evidence>
<dbReference type="SUPFAM" id="SSF53850">
    <property type="entry name" value="Periplasmic binding protein-like II"/>
    <property type="match status" value="1"/>
</dbReference>